<organism evidence="4 5">
    <name type="scientific">Moraxella cuniculi DSM 21768</name>
    <dbReference type="NCBI Taxonomy" id="1122245"/>
    <lineage>
        <taxon>Bacteria</taxon>
        <taxon>Pseudomonadati</taxon>
        <taxon>Pseudomonadota</taxon>
        <taxon>Gammaproteobacteria</taxon>
        <taxon>Moraxellales</taxon>
        <taxon>Moraxellaceae</taxon>
        <taxon>Moraxella</taxon>
    </lineage>
</organism>
<evidence type="ECO:0000256" key="3">
    <source>
        <dbReference type="PIRNR" id="PIRNR002070"/>
    </source>
</evidence>
<comment type="subunit">
    <text evidence="2">Homotetramer.</text>
</comment>
<keyword evidence="1 2" id="KW-0238">DNA-binding</keyword>
<dbReference type="Gene3D" id="2.40.50.140">
    <property type="entry name" value="Nucleic acid-binding proteins"/>
    <property type="match status" value="1"/>
</dbReference>
<dbReference type="CDD" id="cd04496">
    <property type="entry name" value="SSB_OBF"/>
    <property type="match status" value="1"/>
</dbReference>
<dbReference type="AlphaFoldDB" id="A0A1N7ECZ1"/>
<evidence type="ECO:0000313" key="4">
    <source>
        <dbReference type="EMBL" id="SIR85946.1"/>
    </source>
</evidence>
<dbReference type="GO" id="GO:0009295">
    <property type="term" value="C:nucleoid"/>
    <property type="evidence" value="ECO:0007669"/>
    <property type="project" value="TreeGrafter"/>
</dbReference>
<dbReference type="PIRSF" id="PIRSF002070">
    <property type="entry name" value="SSB"/>
    <property type="match status" value="1"/>
</dbReference>
<evidence type="ECO:0000256" key="1">
    <source>
        <dbReference type="ARBA" id="ARBA00023125"/>
    </source>
</evidence>
<dbReference type="Proteomes" id="UP000187495">
    <property type="component" value="Unassembled WGS sequence"/>
</dbReference>
<dbReference type="PANTHER" id="PTHR10302:SF0">
    <property type="entry name" value="SINGLE-STRANDED DNA-BINDING PROTEIN, MITOCHONDRIAL"/>
    <property type="match status" value="1"/>
</dbReference>
<dbReference type="SUPFAM" id="SSF50249">
    <property type="entry name" value="Nucleic acid-binding proteins"/>
    <property type="match status" value="1"/>
</dbReference>
<evidence type="ECO:0000256" key="2">
    <source>
        <dbReference type="HAMAP-Rule" id="MF_00984"/>
    </source>
</evidence>
<proteinExistence type="inferred from homology"/>
<accession>A0A1N7ECZ1</accession>
<dbReference type="Pfam" id="PF00436">
    <property type="entry name" value="SSB"/>
    <property type="match status" value="1"/>
</dbReference>
<name>A0A1N7ECZ1_9GAMM</name>
<dbReference type="STRING" id="34061.B0189_06965"/>
<evidence type="ECO:0000313" key="5">
    <source>
        <dbReference type="Proteomes" id="UP000187495"/>
    </source>
</evidence>
<dbReference type="GO" id="GO:0006260">
    <property type="term" value="P:DNA replication"/>
    <property type="evidence" value="ECO:0007669"/>
    <property type="project" value="InterPro"/>
</dbReference>
<reference evidence="5" key="1">
    <citation type="submission" date="2017-01" db="EMBL/GenBank/DDBJ databases">
        <authorList>
            <person name="Varghese N."/>
            <person name="Submissions S."/>
        </authorList>
    </citation>
    <scope>NUCLEOTIDE SEQUENCE [LARGE SCALE GENOMIC DNA]</scope>
    <source>
        <strain evidence="5">DSM 21768</strain>
    </source>
</reference>
<dbReference type="EMBL" id="FTNU01000004">
    <property type="protein sequence ID" value="SIR85946.1"/>
    <property type="molecule type" value="Genomic_DNA"/>
</dbReference>
<sequence>MSVNIVILIGRLGQDPEGKSFQNGGMIAHLSVATKQKWKDLQGDSQERIEWHRVVLHNKLADFGMTNLTKGSLVYVEGSLKHRQYQDRQNTTRYITEIEAKLIHPLD</sequence>
<gene>
    <name evidence="4" type="ORF">SAMN02745664_10461</name>
</gene>
<dbReference type="PANTHER" id="PTHR10302">
    <property type="entry name" value="SINGLE-STRANDED DNA-BINDING PROTEIN"/>
    <property type="match status" value="1"/>
</dbReference>
<dbReference type="HAMAP" id="MF_00984">
    <property type="entry name" value="SSB"/>
    <property type="match status" value="1"/>
</dbReference>
<dbReference type="InterPro" id="IPR012340">
    <property type="entry name" value="NA-bd_OB-fold"/>
</dbReference>
<dbReference type="RefSeq" id="WP_076554923.1">
    <property type="nucleotide sequence ID" value="NZ_FTNU01000004.1"/>
</dbReference>
<dbReference type="InterPro" id="IPR000424">
    <property type="entry name" value="Primosome_PriB/ssb"/>
</dbReference>
<dbReference type="GO" id="GO:0003697">
    <property type="term" value="F:single-stranded DNA binding"/>
    <property type="evidence" value="ECO:0007669"/>
    <property type="project" value="UniProtKB-UniRule"/>
</dbReference>
<dbReference type="PROSITE" id="PS50935">
    <property type="entry name" value="SSB"/>
    <property type="match status" value="1"/>
</dbReference>
<dbReference type="NCBIfam" id="TIGR00621">
    <property type="entry name" value="ssb"/>
    <property type="match status" value="1"/>
</dbReference>
<keyword evidence="5" id="KW-1185">Reference proteome</keyword>
<dbReference type="InterPro" id="IPR011344">
    <property type="entry name" value="ssDNA-bd"/>
</dbReference>
<comment type="caution">
    <text evidence="2">Lacks conserved residue(s) required for the propagation of feature annotation.</text>
</comment>
<protein>
    <recommendedName>
        <fullName evidence="2 3">Single-stranded DNA-binding protein</fullName>
        <shortName evidence="2">SSB</shortName>
    </recommendedName>
</protein>